<gene>
    <name evidence="3" type="ORF">C1702_00565</name>
</gene>
<dbReference type="Pfam" id="PF04280">
    <property type="entry name" value="Tim44"/>
    <property type="match status" value="1"/>
</dbReference>
<keyword evidence="4" id="KW-1185">Reference proteome</keyword>
<name>A0A2S5T9I1_9BURK</name>
<dbReference type="PANTHER" id="PTHR41542">
    <property type="entry name" value="BLL5807 PROTEIN"/>
    <property type="match status" value="1"/>
</dbReference>
<feature type="transmembrane region" description="Helical" evidence="2">
    <location>
        <begin position="73"/>
        <end position="95"/>
    </location>
</feature>
<evidence type="ECO:0000256" key="1">
    <source>
        <dbReference type="SAM" id="MobiDB-lite"/>
    </source>
</evidence>
<dbReference type="PANTHER" id="PTHR41542:SF1">
    <property type="entry name" value="BLL5807 PROTEIN"/>
    <property type="match status" value="1"/>
</dbReference>
<feature type="region of interest" description="Disordered" evidence="1">
    <location>
        <begin position="28"/>
        <end position="69"/>
    </location>
</feature>
<comment type="caution">
    <text evidence="3">The sequence shown here is derived from an EMBL/GenBank/DDBJ whole genome shotgun (WGS) entry which is preliminary data.</text>
</comment>
<evidence type="ECO:0000256" key="2">
    <source>
        <dbReference type="SAM" id="Phobius"/>
    </source>
</evidence>
<evidence type="ECO:0000313" key="4">
    <source>
        <dbReference type="Proteomes" id="UP000239406"/>
    </source>
</evidence>
<dbReference type="Proteomes" id="UP000239406">
    <property type="component" value="Unassembled WGS sequence"/>
</dbReference>
<dbReference type="SMART" id="SM00978">
    <property type="entry name" value="Tim44"/>
    <property type="match status" value="1"/>
</dbReference>
<keyword evidence="2" id="KW-1133">Transmembrane helix</keyword>
<dbReference type="AlphaFoldDB" id="A0A2S5T9I1"/>
<dbReference type="InterPro" id="IPR007379">
    <property type="entry name" value="Tim44-like_dom"/>
</dbReference>
<reference evidence="3 4" key="1">
    <citation type="submission" date="2018-02" db="EMBL/GenBank/DDBJ databases">
        <title>Reclassifiation of [Polyangium] brachysporum DSM 7029 as Guopingzhaonella breviflexa gen. nov., sp. nov., a member of the family Comamonadaceae.</title>
        <authorList>
            <person name="Tang B."/>
        </authorList>
    </citation>
    <scope>NUCLEOTIDE SEQUENCE [LARGE SCALE GENOMIC DNA]</scope>
    <source>
        <strain evidence="3 4">DSM 15344</strain>
    </source>
</reference>
<sequence length="294" mass="30866">MRRLFATLCAVMMGLGLALGTPEVDAKRLGGGGMSRQLPPRQAPSTPPKQATPNQNATPPAGAPAQNAGRRSWMGPIAGLAAGLGLAALMSHLGLGAEFANFLTLVLLVLAGIFVVRLLLRRLAPQPVPSYAGAGAGAAPANLRAPLQPAAQGVGAAGGAAADVPAGPVLPAGFDAAGFERIAKMIFIRMQAANDTADLEDLRRFTTPEMFASIRLDLQERGQAPQQTDVVQLDAEVIDHAQEDGRDIVSVRYHGLIREEKDGVAEPFDEVWHLVRPSDGSREWAIAGIQHYDA</sequence>
<accession>A0A2S5T9I1</accession>
<feature type="compositionally biased region" description="Polar residues" evidence="1">
    <location>
        <begin position="48"/>
        <end position="58"/>
    </location>
</feature>
<dbReference type="EMBL" id="PSNY01000001">
    <property type="protein sequence ID" value="PPE71528.1"/>
    <property type="molecule type" value="Genomic_DNA"/>
</dbReference>
<keyword evidence="2" id="KW-0472">Membrane</keyword>
<organism evidence="3 4">
    <name type="scientific">Caldimonas thermodepolymerans</name>
    <dbReference type="NCBI Taxonomy" id="215580"/>
    <lineage>
        <taxon>Bacteria</taxon>
        <taxon>Pseudomonadati</taxon>
        <taxon>Pseudomonadota</taxon>
        <taxon>Betaproteobacteria</taxon>
        <taxon>Burkholderiales</taxon>
        <taxon>Sphaerotilaceae</taxon>
        <taxon>Caldimonas</taxon>
    </lineage>
</organism>
<dbReference type="RefSeq" id="WP_104355720.1">
    <property type="nucleotide sequence ID" value="NZ_CP064338.1"/>
</dbReference>
<dbReference type="InterPro" id="IPR032710">
    <property type="entry name" value="NTF2-like_dom_sf"/>
</dbReference>
<keyword evidence="2" id="KW-0812">Transmembrane</keyword>
<evidence type="ECO:0000313" key="3">
    <source>
        <dbReference type="EMBL" id="PPE71528.1"/>
    </source>
</evidence>
<dbReference type="SUPFAM" id="SSF54427">
    <property type="entry name" value="NTF2-like"/>
    <property type="match status" value="1"/>
</dbReference>
<protein>
    <submittedName>
        <fullName evidence="3">Preprotein translocase subunit Tim44</fullName>
    </submittedName>
</protein>
<proteinExistence type="predicted"/>
<feature type="transmembrane region" description="Helical" evidence="2">
    <location>
        <begin position="102"/>
        <end position="120"/>
    </location>
</feature>